<organism evidence="1 2">
    <name type="scientific">Arachidicoccus rhizosphaerae</name>
    <dbReference type="NCBI Taxonomy" id="551991"/>
    <lineage>
        <taxon>Bacteria</taxon>
        <taxon>Pseudomonadati</taxon>
        <taxon>Bacteroidota</taxon>
        <taxon>Chitinophagia</taxon>
        <taxon>Chitinophagales</taxon>
        <taxon>Chitinophagaceae</taxon>
        <taxon>Arachidicoccus</taxon>
    </lineage>
</organism>
<dbReference type="AlphaFoldDB" id="A0A1H3W454"/>
<accession>A0A1H3W454</accession>
<sequence length="104" mass="12060">MQLKSIDQCKVGMTVYSPIYGVGKIENVETDFIFVSFQESRYYNEKDYGLPFFNNNKSSLLIQHLYMEPVFLCTRVGAKQIGYVYKPINPENEKFTKENIPTIG</sequence>
<dbReference type="EMBL" id="FNQY01000002">
    <property type="protein sequence ID" value="SDZ81895.1"/>
    <property type="molecule type" value="Genomic_DNA"/>
</dbReference>
<reference evidence="1 2" key="1">
    <citation type="submission" date="2016-10" db="EMBL/GenBank/DDBJ databases">
        <authorList>
            <person name="de Groot N.N."/>
        </authorList>
    </citation>
    <scope>NUCLEOTIDE SEQUENCE [LARGE SCALE GENOMIC DNA]</scope>
    <source>
        <strain evidence="1 2">Vu-144</strain>
    </source>
</reference>
<evidence type="ECO:0000313" key="2">
    <source>
        <dbReference type="Proteomes" id="UP000199041"/>
    </source>
</evidence>
<gene>
    <name evidence="1" type="ORF">SAMN05192529_102120</name>
</gene>
<dbReference type="STRING" id="551991.SAMN05192529_102120"/>
<proteinExistence type="predicted"/>
<keyword evidence="2" id="KW-1185">Reference proteome</keyword>
<name>A0A1H3W454_9BACT</name>
<protein>
    <submittedName>
        <fullName evidence="1">Uncharacterized protein</fullName>
    </submittedName>
</protein>
<evidence type="ECO:0000313" key="1">
    <source>
        <dbReference type="EMBL" id="SDZ81895.1"/>
    </source>
</evidence>
<dbReference type="Proteomes" id="UP000199041">
    <property type="component" value="Unassembled WGS sequence"/>
</dbReference>